<proteinExistence type="predicted"/>
<dbReference type="EMBL" id="AM746676">
    <property type="protein sequence ID" value="CAN95476.1"/>
    <property type="molecule type" value="Genomic_DNA"/>
</dbReference>
<dbReference type="eggNOG" id="ENOG5032374">
    <property type="taxonomic scope" value="Bacteria"/>
</dbReference>
<organism evidence="1 2">
    <name type="scientific">Sorangium cellulosum (strain So ce56)</name>
    <name type="common">Polyangium cellulosum (strain So ce56)</name>
    <dbReference type="NCBI Taxonomy" id="448385"/>
    <lineage>
        <taxon>Bacteria</taxon>
        <taxon>Pseudomonadati</taxon>
        <taxon>Myxococcota</taxon>
        <taxon>Polyangia</taxon>
        <taxon>Polyangiales</taxon>
        <taxon>Polyangiaceae</taxon>
        <taxon>Sorangium</taxon>
    </lineage>
</organism>
<dbReference type="HOGENOM" id="CLU_1617949_0_0_7"/>
<dbReference type="STRING" id="448385.sce5313"/>
<protein>
    <submittedName>
        <fullName evidence="1">Uncharacterized protein</fullName>
    </submittedName>
</protein>
<sequence>MRTSARTPARTFADFVTISGRVGYARPAMRFYALTFMTLFASLCLASCWNNGGCVEGDACECSQGDECYLGCDGDDCDQRCFQMNRCGAVCEHGCSFECFDVDECSASCGDDCDLNCHNTAACGAICDRDCRYECHDTSRCGVSVGSGSVVTCRNVTTCEVECRGSCEVFCNNVGGECRVTCPGGEAAVVCPNGSRSCGGC</sequence>
<keyword evidence="2" id="KW-1185">Reference proteome</keyword>
<dbReference type="BioCyc" id="SCEL448385:SCE_RS27270-MONOMER"/>
<name>A9FX34_SORC5</name>
<evidence type="ECO:0000313" key="2">
    <source>
        <dbReference type="Proteomes" id="UP000002139"/>
    </source>
</evidence>
<accession>A9FX34</accession>
<dbReference type="KEGG" id="scl:sce5313"/>
<reference evidence="1 2" key="1">
    <citation type="journal article" date="2007" name="Nat. Biotechnol.">
        <title>Complete genome sequence of the myxobacterium Sorangium cellulosum.</title>
        <authorList>
            <person name="Schneiker S."/>
            <person name="Perlova O."/>
            <person name="Kaiser O."/>
            <person name="Gerth K."/>
            <person name="Alici A."/>
            <person name="Altmeyer M.O."/>
            <person name="Bartels D."/>
            <person name="Bekel T."/>
            <person name="Beyer S."/>
            <person name="Bode E."/>
            <person name="Bode H.B."/>
            <person name="Bolten C.J."/>
            <person name="Choudhuri J.V."/>
            <person name="Doss S."/>
            <person name="Elnakady Y.A."/>
            <person name="Frank B."/>
            <person name="Gaigalat L."/>
            <person name="Goesmann A."/>
            <person name="Groeger C."/>
            <person name="Gross F."/>
            <person name="Jelsbak L."/>
            <person name="Jelsbak L."/>
            <person name="Kalinowski J."/>
            <person name="Kegler C."/>
            <person name="Knauber T."/>
            <person name="Konietzny S."/>
            <person name="Kopp M."/>
            <person name="Krause L."/>
            <person name="Krug D."/>
            <person name="Linke B."/>
            <person name="Mahmud T."/>
            <person name="Martinez-Arias R."/>
            <person name="McHardy A.C."/>
            <person name="Merai M."/>
            <person name="Meyer F."/>
            <person name="Mormann S."/>
            <person name="Munoz-Dorado J."/>
            <person name="Perez J."/>
            <person name="Pradella S."/>
            <person name="Rachid S."/>
            <person name="Raddatz G."/>
            <person name="Rosenau F."/>
            <person name="Rueckert C."/>
            <person name="Sasse F."/>
            <person name="Scharfe M."/>
            <person name="Schuster S.C."/>
            <person name="Suen G."/>
            <person name="Treuner-Lange A."/>
            <person name="Velicer G.J."/>
            <person name="Vorholter F.-J."/>
            <person name="Weissman K.J."/>
            <person name="Welch R.D."/>
            <person name="Wenzel S.C."/>
            <person name="Whitworth D.E."/>
            <person name="Wilhelm S."/>
            <person name="Wittmann C."/>
            <person name="Bloecker H."/>
            <person name="Puehler A."/>
            <person name="Mueller R."/>
        </authorList>
    </citation>
    <scope>NUCLEOTIDE SEQUENCE [LARGE SCALE GENOMIC DNA]</scope>
    <source>
        <strain evidence="2">So ce56</strain>
    </source>
</reference>
<gene>
    <name evidence="1" type="ordered locus">sce5313</name>
</gene>
<evidence type="ECO:0000313" key="1">
    <source>
        <dbReference type="EMBL" id="CAN95476.1"/>
    </source>
</evidence>
<dbReference type="Proteomes" id="UP000002139">
    <property type="component" value="Chromosome"/>
</dbReference>
<dbReference type="AlphaFoldDB" id="A9FX34"/>